<keyword evidence="2" id="KW-1185">Reference proteome</keyword>
<evidence type="ECO:0000313" key="2">
    <source>
        <dbReference type="Proteomes" id="UP000198356"/>
    </source>
</evidence>
<accession>A0A239EA67</accession>
<dbReference type="EMBL" id="FZOU01000001">
    <property type="protein sequence ID" value="SNS40913.1"/>
    <property type="molecule type" value="Genomic_DNA"/>
</dbReference>
<reference evidence="1 2" key="1">
    <citation type="submission" date="2017-06" db="EMBL/GenBank/DDBJ databases">
        <authorList>
            <person name="Kim H.J."/>
            <person name="Triplett B.A."/>
        </authorList>
    </citation>
    <scope>NUCLEOTIDE SEQUENCE [LARGE SCALE GENOMIC DNA]</scope>
    <source>
        <strain evidence="1 2">DSM 18704</strain>
    </source>
</reference>
<organism evidence="1 2">
    <name type="scientific">Granulicella rosea</name>
    <dbReference type="NCBI Taxonomy" id="474952"/>
    <lineage>
        <taxon>Bacteria</taxon>
        <taxon>Pseudomonadati</taxon>
        <taxon>Acidobacteriota</taxon>
        <taxon>Terriglobia</taxon>
        <taxon>Terriglobales</taxon>
        <taxon>Acidobacteriaceae</taxon>
        <taxon>Granulicella</taxon>
    </lineage>
</organism>
<proteinExistence type="predicted"/>
<gene>
    <name evidence="1" type="ORF">SAMN05421770_101852</name>
</gene>
<dbReference type="Proteomes" id="UP000198356">
    <property type="component" value="Unassembled WGS sequence"/>
</dbReference>
<sequence>MEFSTYETVKAFFPNQRFQFKLHNRGFVTPEMARPV</sequence>
<dbReference type="AlphaFoldDB" id="A0A239EA67"/>
<evidence type="ECO:0000313" key="1">
    <source>
        <dbReference type="EMBL" id="SNS40913.1"/>
    </source>
</evidence>
<name>A0A239EA67_9BACT</name>
<protein>
    <submittedName>
        <fullName evidence="1">Uncharacterized protein</fullName>
    </submittedName>
</protein>